<evidence type="ECO:0000256" key="4">
    <source>
        <dbReference type="ARBA" id="ARBA00022553"/>
    </source>
</evidence>
<protein>
    <recommendedName>
        <fullName evidence="2">histidine kinase</fullName>
        <ecNumber evidence="2">2.7.13.3</ecNumber>
    </recommendedName>
</protein>
<dbReference type="Gene3D" id="3.40.50.2300">
    <property type="match status" value="1"/>
</dbReference>
<evidence type="ECO:0000256" key="2">
    <source>
        <dbReference type="ARBA" id="ARBA00012438"/>
    </source>
</evidence>
<dbReference type="InterPro" id="IPR035965">
    <property type="entry name" value="PAS-like_dom_sf"/>
</dbReference>
<dbReference type="PROSITE" id="PS50046">
    <property type="entry name" value="PHYTOCHROME_2"/>
    <property type="match status" value="1"/>
</dbReference>
<keyword evidence="5" id="KW-0716">Sensory transduction</keyword>
<dbReference type="SUPFAM" id="SSF55781">
    <property type="entry name" value="GAF domain-like"/>
    <property type="match status" value="2"/>
</dbReference>
<evidence type="ECO:0000259" key="14">
    <source>
        <dbReference type="PROSITE" id="PS50046"/>
    </source>
</evidence>
<dbReference type="Gene3D" id="3.30.450.40">
    <property type="match status" value="1"/>
</dbReference>
<evidence type="ECO:0000256" key="9">
    <source>
        <dbReference type="ARBA" id="ARBA00022840"/>
    </source>
</evidence>
<dbReference type="GO" id="GO:0009584">
    <property type="term" value="P:detection of visible light"/>
    <property type="evidence" value="ECO:0007669"/>
    <property type="project" value="InterPro"/>
</dbReference>
<dbReference type="Pfam" id="PF08446">
    <property type="entry name" value="PAS_2"/>
    <property type="match status" value="1"/>
</dbReference>
<dbReference type="PIRSF" id="PIRSF036397">
    <property type="entry name" value="Bactrphtchrm_rec"/>
    <property type="match status" value="1"/>
</dbReference>
<dbReference type="EC" id="2.7.13.3" evidence="2"/>
<dbReference type="GO" id="GO:0009881">
    <property type="term" value="F:photoreceptor activity"/>
    <property type="evidence" value="ECO:0007669"/>
    <property type="project" value="UniProtKB-KW"/>
</dbReference>
<dbReference type="Gene3D" id="3.30.450.270">
    <property type="match status" value="1"/>
</dbReference>
<dbReference type="InterPro" id="IPR036890">
    <property type="entry name" value="HATPase_C_sf"/>
</dbReference>
<dbReference type="GO" id="GO:0006355">
    <property type="term" value="P:regulation of DNA-templated transcription"/>
    <property type="evidence" value="ECO:0007669"/>
    <property type="project" value="InterPro"/>
</dbReference>
<dbReference type="PRINTS" id="PR01033">
    <property type="entry name" value="PHYTOCHROME"/>
</dbReference>
<evidence type="ECO:0000256" key="13">
    <source>
        <dbReference type="SAM" id="MobiDB-lite"/>
    </source>
</evidence>
<keyword evidence="11" id="KW-0675">Receptor</keyword>
<accession>A0A1Y6EU83</accession>
<dbReference type="Gene3D" id="3.30.565.10">
    <property type="entry name" value="Histidine kinase-like ATPase, C-terminal domain"/>
    <property type="match status" value="1"/>
</dbReference>
<keyword evidence="7" id="KW-0547">Nucleotide-binding</keyword>
<evidence type="ECO:0000256" key="12">
    <source>
        <dbReference type="PROSITE-ProRule" id="PRU00169"/>
    </source>
</evidence>
<keyword evidence="6" id="KW-0808">Transferase</keyword>
<keyword evidence="3" id="KW-0600">Photoreceptor protein</keyword>
<evidence type="ECO:0000256" key="7">
    <source>
        <dbReference type="ARBA" id="ARBA00022741"/>
    </source>
</evidence>
<dbReference type="OrthoDB" id="136506at2"/>
<dbReference type="Pfam" id="PF01590">
    <property type="entry name" value="GAF"/>
    <property type="match status" value="1"/>
</dbReference>
<dbReference type="PANTHER" id="PTHR41523:SF8">
    <property type="entry name" value="ETHYLENE RESPONSE SENSOR PROTEIN"/>
    <property type="match status" value="1"/>
</dbReference>
<evidence type="ECO:0000259" key="15">
    <source>
        <dbReference type="PROSITE" id="PS50110"/>
    </source>
</evidence>
<name>A0A1Y6EU83_9SPHN</name>
<dbReference type="GO" id="GO:0004673">
    <property type="term" value="F:protein histidine kinase activity"/>
    <property type="evidence" value="ECO:0007669"/>
    <property type="project" value="UniProtKB-EC"/>
</dbReference>
<keyword evidence="9" id="KW-0067">ATP-binding</keyword>
<keyword evidence="4 12" id="KW-0597">Phosphoprotein</keyword>
<dbReference type="SMART" id="SM00448">
    <property type="entry name" value="REC"/>
    <property type="match status" value="1"/>
</dbReference>
<evidence type="ECO:0000256" key="11">
    <source>
        <dbReference type="ARBA" id="ARBA00023170"/>
    </source>
</evidence>
<sequence>MNWSYGNWDLTDCDREPIHQIGHIQPFGALVAVDSDWSVTNRSANSSEVLGLDRNPEPGQPLAEHFSDAAIDRLKGALARTNESTPVERVFGFRFEPDGTQFDVAVHRSGPVAIMEFEPHDDAEYANHVAMVAPLITQLEGVQGIDALCERAAQLIKELTGFDRVMAYRFHPDESGEVIAEARKEGLEPYLGLRYPRTDIPQQARELFRRNRFRIISDTSDAPVAIEPPVSPDGEPLDLSMSVLRAQSEIHVEYLRNMGVAASLSIAVVVKGKLWGLFACHHDSPRHVPYSLRTVAEMFSQVFSLMIDRNSIDSNEQLRTRGRNLRDQLMVQLAGDTRLAKSLPLIDEVLAEVIPHDGASLLADDVYSARGSAPLENEFRALLPALSDAPAGKVIATDCIAGQLKSAEAFSDRAAGALIIPLSRKQSDYLVLWRKELPQKVTWAGNPEEAMLKSPDGARLTPRKSFEAWSEELSGRSQQWSEEEIETAESLRVSLIEVILRLTDEALNVRSRAQEQQELLIAELNHRVRNILNLIRSLVSQSKRDAQTIGDYSEIIGGRIAALASAHDHITEQNWSPAPFSALIEAEVEAYLQEKRDRLKLIGDDVLIAPEAYTVLALVMHEMVTNSAKYGSLTDARGDLEIGLHRDDEGDLHISWRERGGPSVEKPERRGFGSTIIERSIPFELKGKTEVRFEPGGLEADFVVPGRYVSELSTSPKHGSGDTKIGAKTSGSMDSAMEKPPETVLLVEDNMIIAMDTEESLRHLGVKHVETTGSVSGSLSALNEIEPDLAIVDFNLGDETSEPVIEVLKQRGIPYILATGYGETTVDGQHQDALGMLTKPYGKNEISGMLARLTQPGSGRADQAAN</sequence>
<evidence type="ECO:0000256" key="5">
    <source>
        <dbReference type="ARBA" id="ARBA00022606"/>
    </source>
</evidence>
<dbReference type="PROSITE" id="PS50110">
    <property type="entry name" value="RESPONSE_REGULATORY"/>
    <property type="match status" value="1"/>
</dbReference>
<dbReference type="InterPro" id="IPR016132">
    <property type="entry name" value="Phyto_chromo_attachment"/>
</dbReference>
<evidence type="ECO:0000256" key="6">
    <source>
        <dbReference type="ARBA" id="ARBA00022679"/>
    </source>
</evidence>
<dbReference type="InterPro" id="IPR009219">
    <property type="entry name" value="Bactrphtchr_CheY"/>
</dbReference>
<evidence type="ECO:0000256" key="1">
    <source>
        <dbReference type="ARBA" id="ARBA00000085"/>
    </source>
</evidence>
<dbReference type="SUPFAM" id="SSF55785">
    <property type="entry name" value="PYP-like sensor domain (PAS domain)"/>
    <property type="match status" value="1"/>
</dbReference>
<feature type="region of interest" description="Disordered" evidence="13">
    <location>
        <begin position="712"/>
        <end position="739"/>
    </location>
</feature>
<dbReference type="InterPro" id="IPR001294">
    <property type="entry name" value="Phytochrome"/>
</dbReference>
<proteinExistence type="predicted"/>
<dbReference type="SUPFAM" id="SSF52172">
    <property type="entry name" value="CheY-like"/>
    <property type="match status" value="1"/>
</dbReference>
<dbReference type="GO" id="GO:0000160">
    <property type="term" value="P:phosphorelay signal transduction system"/>
    <property type="evidence" value="ECO:0007669"/>
    <property type="project" value="InterPro"/>
</dbReference>
<dbReference type="AlphaFoldDB" id="A0A1Y6EU83"/>
<dbReference type="Pfam" id="PF00360">
    <property type="entry name" value="PHY"/>
    <property type="match status" value="1"/>
</dbReference>
<feature type="domain" description="Phytochrome chromophore attachment site" evidence="14">
    <location>
        <begin position="144"/>
        <end position="301"/>
    </location>
</feature>
<dbReference type="InterPro" id="IPR029016">
    <property type="entry name" value="GAF-like_dom_sf"/>
</dbReference>
<dbReference type="InterPro" id="IPR003018">
    <property type="entry name" value="GAF"/>
</dbReference>
<dbReference type="Proteomes" id="UP000194420">
    <property type="component" value="Unassembled WGS sequence"/>
</dbReference>
<dbReference type="InterPro" id="IPR011006">
    <property type="entry name" value="CheY-like_superfamily"/>
</dbReference>
<keyword evidence="17" id="KW-1185">Reference proteome</keyword>
<dbReference type="Gene3D" id="3.30.450.20">
    <property type="entry name" value="PAS domain"/>
    <property type="match status" value="1"/>
</dbReference>
<dbReference type="Pfam" id="PF00072">
    <property type="entry name" value="Response_reg"/>
    <property type="match status" value="1"/>
</dbReference>
<dbReference type="Pfam" id="PF07536">
    <property type="entry name" value="HWE_HK"/>
    <property type="match status" value="1"/>
</dbReference>
<feature type="modified residue" description="4-aspartylphosphate" evidence="12">
    <location>
        <position position="793"/>
    </location>
</feature>
<keyword evidence="10" id="KW-0157">Chromophore</keyword>
<keyword evidence="8 16" id="KW-0418">Kinase</keyword>
<evidence type="ECO:0000313" key="16">
    <source>
        <dbReference type="EMBL" id="SMQ64072.1"/>
    </source>
</evidence>
<dbReference type="InterPro" id="IPR043150">
    <property type="entry name" value="Phytochrome_PHY_sf"/>
</dbReference>
<gene>
    <name evidence="16" type="ORF">SAMN06297468_0945</name>
</gene>
<dbReference type="InterPro" id="IPR013515">
    <property type="entry name" value="Phytochrome_cen-reg"/>
</dbReference>
<dbReference type="RefSeq" id="WP_086436807.1">
    <property type="nucleotide sequence ID" value="NZ_FXWG01000001.1"/>
</dbReference>
<dbReference type="SMART" id="SM00065">
    <property type="entry name" value="GAF"/>
    <property type="match status" value="1"/>
</dbReference>
<dbReference type="EMBL" id="FXWG01000001">
    <property type="protein sequence ID" value="SMQ64072.1"/>
    <property type="molecule type" value="Genomic_DNA"/>
</dbReference>
<dbReference type="GO" id="GO:0005524">
    <property type="term" value="F:ATP binding"/>
    <property type="evidence" value="ECO:0007669"/>
    <property type="project" value="UniProtKB-KW"/>
</dbReference>
<evidence type="ECO:0000256" key="10">
    <source>
        <dbReference type="ARBA" id="ARBA00022991"/>
    </source>
</evidence>
<dbReference type="InterPro" id="IPR011102">
    <property type="entry name" value="Sig_transdc_His_kinase_HWE"/>
</dbReference>
<comment type="catalytic activity">
    <reaction evidence="1">
        <text>ATP + protein L-histidine = ADP + protein N-phospho-L-histidine.</text>
        <dbReference type="EC" id="2.7.13.3"/>
    </reaction>
</comment>
<evidence type="ECO:0000256" key="3">
    <source>
        <dbReference type="ARBA" id="ARBA00022543"/>
    </source>
</evidence>
<organism evidence="16 17">
    <name type="scientific">Altererythrobacter xiamenensis</name>
    <dbReference type="NCBI Taxonomy" id="1316679"/>
    <lineage>
        <taxon>Bacteria</taxon>
        <taxon>Pseudomonadati</taxon>
        <taxon>Pseudomonadota</taxon>
        <taxon>Alphaproteobacteria</taxon>
        <taxon>Sphingomonadales</taxon>
        <taxon>Erythrobacteraceae</taxon>
        <taxon>Altererythrobacter</taxon>
    </lineage>
</organism>
<evidence type="ECO:0000256" key="8">
    <source>
        <dbReference type="ARBA" id="ARBA00022777"/>
    </source>
</evidence>
<dbReference type="InterPro" id="IPR001789">
    <property type="entry name" value="Sig_transdc_resp-reg_receiver"/>
</dbReference>
<dbReference type="SMART" id="SM00911">
    <property type="entry name" value="HWE_HK"/>
    <property type="match status" value="1"/>
</dbReference>
<reference evidence="17" key="1">
    <citation type="submission" date="2017-04" db="EMBL/GenBank/DDBJ databases">
        <authorList>
            <person name="Varghese N."/>
            <person name="Submissions S."/>
        </authorList>
    </citation>
    <scope>NUCLEOTIDE SEQUENCE [LARGE SCALE GENOMIC DNA]</scope>
</reference>
<dbReference type="InterPro" id="IPR013654">
    <property type="entry name" value="PAS_2"/>
</dbReference>
<feature type="domain" description="Response regulatory" evidence="15">
    <location>
        <begin position="743"/>
        <end position="854"/>
    </location>
</feature>
<dbReference type="PANTHER" id="PTHR41523">
    <property type="entry name" value="TWO-COMPONENT SYSTEM SENSOR PROTEIN"/>
    <property type="match status" value="1"/>
</dbReference>
<evidence type="ECO:0000313" key="17">
    <source>
        <dbReference type="Proteomes" id="UP000194420"/>
    </source>
</evidence>